<protein>
    <recommendedName>
        <fullName evidence="5">Candidate secreted effector</fullName>
    </recommendedName>
</protein>
<feature type="signal peptide" evidence="2">
    <location>
        <begin position="1"/>
        <end position="22"/>
    </location>
</feature>
<gene>
    <name evidence="3" type="ORF">Mgra_00006983</name>
</gene>
<comment type="caution">
    <text evidence="3">The sequence shown here is derived from an EMBL/GenBank/DDBJ whole genome shotgun (WGS) entry which is preliminary data.</text>
</comment>
<evidence type="ECO:0008006" key="5">
    <source>
        <dbReference type="Google" id="ProtNLM"/>
    </source>
</evidence>
<reference evidence="3" key="1">
    <citation type="journal article" date="2020" name="Ecol. Evol.">
        <title>Genome structure and content of the rice root-knot nematode (Meloidogyne graminicola).</title>
        <authorList>
            <person name="Phan N.T."/>
            <person name="Danchin E.G.J."/>
            <person name="Klopp C."/>
            <person name="Perfus-Barbeoch L."/>
            <person name="Kozlowski D.K."/>
            <person name="Koutsovoulos G.D."/>
            <person name="Lopez-Roques C."/>
            <person name="Bouchez O."/>
            <person name="Zahm M."/>
            <person name="Besnard G."/>
            <person name="Bellafiore S."/>
        </authorList>
    </citation>
    <scope>NUCLEOTIDE SEQUENCE</scope>
    <source>
        <strain evidence="3">VN-18</strain>
    </source>
</reference>
<keyword evidence="2" id="KW-0732">Signal</keyword>
<name>A0A8S9ZJX6_9BILA</name>
<feature type="region of interest" description="Disordered" evidence="1">
    <location>
        <begin position="24"/>
        <end position="59"/>
    </location>
</feature>
<dbReference type="AlphaFoldDB" id="A0A8S9ZJX6"/>
<proteinExistence type="predicted"/>
<accession>A0A8S9ZJX6</accession>
<dbReference type="Proteomes" id="UP000605970">
    <property type="component" value="Unassembled WGS sequence"/>
</dbReference>
<evidence type="ECO:0000313" key="3">
    <source>
        <dbReference type="EMBL" id="KAF7633676.1"/>
    </source>
</evidence>
<keyword evidence="4" id="KW-1185">Reference proteome</keyword>
<feature type="chain" id="PRO_5035740023" description="Candidate secreted effector" evidence="2">
    <location>
        <begin position="23"/>
        <end position="88"/>
    </location>
</feature>
<sequence length="88" mass="9917">MHKLIVLFAVLFLMTQIFIISAQDETSTPAPKPPNDGDEDIEEEIEDDPASAKGGKGGKGYWCGNKWCKYYYCKCGWKKNGGYYCYSC</sequence>
<evidence type="ECO:0000256" key="2">
    <source>
        <dbReference type="SAM" id="SignalP"/>
    </source>
</evidence>
<organism evidence="3 4">
    <name type="scientific">Meloidogyne graminicola</name>
    <dbReference type="NCBI Taxonomy" id="189291"/>
    <lineage>
        <taxon>Eukaryota</taxon>
        <taxon>Metazoa</taxon>
        <taxon>Ecdysozoa</taxon>
        <taxon>Nematoda</taxon>
        <taxon>Chromadorea</taxon>
        <taxon>Rhabditida</taxon>
        <taxon>Tylenchina</taxon>
        <taxon>Tylenchomorpha</taxon>
        <taxon>Tylenchoidea</taxon>
        <taxon>Meloidogynidae</taxon>
        <taxon>Meloidogyninae</taxon>
        <taxon>Meloidogyne</taxon>
    </lineage>
</organism>
<dbReference type="EMBL" id="JABEBT010000072">
    <property type="protein sequence ID" value="KAF7633676.1"/>
    <property type="molecule type" value="Genomic_DNA"/>
</dbReference>
<feature type="compositionally biased region" description="Acidic residues" evidence="1">
    <location>
        <begin position="36"/>
        <end position="49"/>
    </location>
</feature>
<evidence type="ECO:0000256" key="1">
    <source>
        <dbReference type="SAM" id="MobiDB-lite"/>
    </source>
</evidence>
<evidence type="ECO:0000313" key="4">
    <source>
        <dbReference type="Proteomes" id="UP000605970"/>
    </source>
</evidence>